<feature type="chain" id="PRO_5003876572" evidence="16">
    <location>
        <begin position="23"/>
        <end position="970"/>
    </location>
</feature>
<comment type="subcellular location">
    <subcellularLocation>
        <location evidence="1">Membrane</location>
        <topology evidence="1">Single-pass type I membrane protein</topology>
    </subcellularLocation>
</comment>
<dbReference type="InterPro" id="IPR035897">
    <property type="entry name" value="Toll_tir_struct_dom_sf"/>
</dbReference>
<dbReference type="GO" id="GO:0038023">
    <property type="term" value="F:signaling receptor activity"/>
    <property type="evidence" value="ECO:0007669"/>
    <property type="project" value="TreeGrafter"/>
</dbReference>
<dbReference type="PANTHER" id="PTHR24365">
    <property type="entry name" value="TOLL-LIKE RECEPTOR"/>
    <property type="match status" value="1"/>
</dbReference>
<organism evidence="18">
    <name type="scientific">Gadus morhua</name>
    <name type="common">Atlantic cod</name>
    <dbReference type="NCBI Taxonomy" id="8049"/>
    <lineage>
        <taxon>Eukaryota</taxon>
        <taxon>Metazoa</taxon>
        <taxon>Chordata</taxon>
        <taxon>Craniata</taxon>
        <taxon>Vertebrata</taxon>
        <taxon>Euteleostomi</taxon>
        <taxon>Actinopterygii</taxon>
        <taxon>Neopterygii</taxon>
        <taxon>Teleostei</taxon>
        <taxon>Neoteleostei</taxon>
        <taxon>Acanthomorphata</taxon>
        <taxon>Zeiogadaria</taxon>
        <taxon>Gadariae</taxon>
        <taxon>Gadiformes</taxon>
        <taxon>Gadoidei</taxon>
        <taxon>Gadidae</taxon>
        <taxon>Gadus</taxon>
    </lineage>
</organism>
<dbReference type="Pfam" id="PF13855">
    <property type="entry name" value="LRR_8"/>
    <property type="match status" value="5"/>
</dbReference>
<evidence type="ECO:0000256" key="7">
    <source>
        <dbReference type="ARBA" id="ARBA00022737"/>
    </source>
</evidence>
<evidence type="ECO:0000256" key="1">
    <source>
        <dbReference type="ARBA" id="ARBA00004479"/>
    </source>
</evidence>
<evidence type="ECO:0000256" key="12">
    <source>
        <dbReference type="ARBA" id="ARBA00023180"/>
    </source>
</evidence>
<dbReference type="SMART" id="SM00365">
    <property type="entry name" value="LRR_SD22"/>
    <property type="match status" value="7"/>
</dbReference>
<keyword evidence="6 16" id="KW-0732">Signal</keyword>
<evidence type="ECO:0000256" key="11">
    <source>
        <dbReference type="ARBA" id="ARBA00023170"/>
    </source>
</evidence>
<evidence type="ECO:0000259" key="17">
    <source>
        <dbReference type="PROSITE" id="PS50104"/>
    </source>
</evidence>
<dbReference type="SMART" id="SM00255">
    <property type="entry name" value="TIR"/>
    <property type="match status" value="1"/>
</dbReference>
<dbReference type="SUPFAM" id="SSF52200">
    <property type="entry name" value="Toll/Interleukin receptor TIR domain"/>
    <property type="match status" value="1"/>
</dbReference>
<dbReference type="Gene3D" id="3.80.10.10">
    <property type="entry name" value="Ribonuclease Inhibitor"/>
    <property type="match status" value="4"/>
</dbReference>
<proteinExistence type="evidence at transcript level"/>
<evidence type="ECO:0000256" key="3">
    <source>
        <dbReference type="ARBA" id="ARBA00022588"/>
    </source>
</evidence>
<dbReference type="SMART" id="SM00369">
    <property type="entry name" value="LRR_TYP"/>
    <property type="match status" value="16"/>
</dbReference>
<dbReference type="PROSITE" id="PS50104">
    <property type="entry name" value="TIR"/>
    <property type="match status" value="1"/>
</dbReference>
<keyword evidence="10 15" id="KW-0472">Membrane</keyword>
<keyword evidence="4" id="KW-0433">Leucine-rich repeat</keyword>
<keyword evidence="5 15" id="KW-0812">Transmembrane</keyword>
<keyword evidence="11 18" id="KW-0675">Receptor</keyword>
<dbReference type="GO" id="GO:0045087">
    <property type="term" value="P:innate immune response"/>
    <property type="evidence" value="ECO:0007669"/>
    <property type="project" value="UniProtKB-KW"/>
</dbReference>
<dbReference type="PROSITE" id="PS51450">
    <property type="entry name" value="LRR"/>
    <property type="match status" value="5"/>
</dbReference>
<dbReference type="SUPFAM" id="SSF52058">
    <property type="entry name" value="L domain-like"/>
    <property type="match status" value="2"/>
</dbReference>
<comment type="similarity">
    <text evidence="2">Belongs to the Toll-like receptor family.</text>
</comment>
<accession>K4FW79</accession>
<dbReference type="Gene3D" id="3.40.50.10140">
    <property type="entry name" value="Toll/interleukin-1 receptor homology (TIR) domain"/>
    <property type="match status" value="1"/>
</dbReference>
<keyword evidence="8" id="KW-0391">Immunity</keyword>
<dbReference type="GO" id="GO:0005886">
    <property type="term" value="C:plasma membrane"/>
    <property type="evidence" value="ECO:0007669"/>
    <property type="project" value="TreeGrafter"/>
</dbReference>
<name>K4FW79_GADMO</name>
<keyword evidence="12" id="KW-0325">Glycoprotein</keyword>
<gene>
    <name evidence="18" type="primary">tlr21</name>
</gene>
<evidence type="ECO:0000313" key="18">
    <source>
        <dbReference type="EMBL" id="AFK76484.1"/>
    </source>
</evidence>
<keyword evidence="9 15" id="KW-1133">Transmembrane helix</keyword>
<dbReference type="PANTHER" id="PTHR24365:SF545">
    <property type="entry name" value="TOLL-LIKE RECEPTOR 12"/>
    <property type="match status" value="1"/>
</dbReference>
<sequence length="970" mass="111259">MADSTRHLSILTVGLLIHLSHQYGFKNCIGDQYSNNLTFTCSQRAEKLISLIVGDLPASAINITIGNNNVSHIPTESFIRFFKLENLSMDSNNLKFIDGLAFRRMHQLRTLILSSNRLSKLNCSVFQDLYNLTYLSLKHNLLEDLPQSLFTSTPQLNTLILRNNSLHNFSVVVRSVSSLSQLKTLDLGFNFLTSLTHLNSSLPKSLTELFVCGNKLLSLACADSFLTNIRLLDLSKNVELSTTAFKGVDLAQIRYLQMGSTKVKIFEFFKVTNVDATYVDFSDMGLTDPSQIIKLCTFFRKSKHTTHMTLKLNRFNMLPNTSLTNCPQITGTFDISSNNLKQVKCLEFLEGQKHIKSSKIEHNHIKRLLSCKGTKYKLPLTELSFRYNRILSVKSDAFAHTPNVTILNLNINSIASLHFGALRGLTKLQILRLDNNLLTELWDSTFEGLSSLETLNLRNNRIAVIFYGRFQDLGRLTILDLGGNKISHIYEGGLRGLKRLRNLYLDGNNLKQIDSIEFAPFQNTLEVLDLLKNRIRFTHEIFVSPFVNLSRLRDLKLDGQQPFGITRLPHGFFRGLHSLRNLYLTNSRIDHLASDTFDDLTGLAYLTLDNSCNGLVHLERGSFKGLRNLKRLSLQNMGLQNLSKEVFGHLAKLQGLYLTHNVMQHIDVEVLNSLSSLSYLDIRKIPLSCTCQNLELQNWTLNNYKVQLIYLHSLRCKESIGNFFFNFDTKVCFVDLEKYMFFVTAAVIFVSIVVPLLHFKLYWKMKYGYYVFRAWFSEQWRKLREDEENCEYDAFISYNFNNEAWVLEQLLPNLEGNGSSFKLCLHHRDFAPGRNIVDNIVSAVYGSRKTLCVVSRNFLQSEWCSLEIQLASYRLFDEHRDVLLLVFLEHIPERELSSYHRMRKVMLRKTYLQWPGSECTDPAMAQLLFWKQLRRALRTGSRMEDEDAAGEKKSSGTAEGDQTDSARANS</sequence>
<evidence type="ECO:0000256" key="8">
    <source>
        <dbReference type="ARBA" id="ARBA00022859"/>
    </source>
</evidence>
<keyword evidence="3" id="KW-0399">Innate immunity</keyword>
<dbReference type="InterPro" id="IPR000157">
    <property type="entry name" value="TIR_dom"/>
</dbReference>
<dbReference type="PRINTS" id="PR01537">
    <property type="entry name" value="INTRLKN1R1F"/>
</dbReference>
<dbReference type="EMBL" id="JX074771">
    <property type="protein sequence ID" value="AFK76484.1"/>
    <property type="molecule type" value="mRNA"/>
</dbReference>
<dbReference type="Pfam" id="PF01582">
    <property type="entry name" value="TIR"/>
    <property type="match status" value="1"/>
</dbReference>
<evidence type="ECO:0000256" key="15">
    <source>
        <dbReference type="SAM" id="Phobius"/>
    </source>
</evidence>
<feature type="domain" description="TIR" evidence="17">
    <location>
        <begin position="790"/>
        <end position="937"/>
    </location>
</feature>
<dbReference type="InterPro" id="IPR032675">
    <property type="entry name" value="LRR_dom_sf"/>
</dbReference>
<feature type="signal peptide" evidence="16">
    <location>
        <begin position="1"/>
        <end position="22"/>
    </location>
</feature>
<evidence type="ECO:0000256" key="5">
    <source>
        <dbReference type="ARBA" id="ARBA00022692"/>
    </source>
</evidence>
<reference evidence="18" key="1">
    <citation type="journal article" date="2012" name="BMC Evol. Biol.">
        <title>Diversification of the expanded teleost-specific toll-like receptor family in Atlantic cod, Gadus morhua.</title>
        <authorList>
            <person name="Sundaram A.Y."/>
            <person name="Kiron V."/>
            <person name="Dopazo J."/>
            <person name="Fernandes J.M."/>
        </authorList>
    </citation>
    <scope>NUCLEOTIDE SEQUENCE</scope>
</reference>
<evidence type="ECO:0000256" key="16">
    <source>
        <dbReference type="SAM" id="SignalP"/>
    </source>
</evidence>
<evidence type="ECO:0000256" key="2">
    <source>
        <dbReference type="ARBA" id="ARBA00009634"/>
    </source>
</evidence>
<evidence type="ECO:0000256" key="6">
    <source>
        <dbReference type="ARBA" id="ARBA00022729"/>
    </source>
</evidence>
<keyword evidence="13" id="KW-0395">Inflammatory response</keyword>
<dbReference type="InterPro" id="IPR003591">
    <property type="entry name" value="Leu-rich_rpt_typical-subtyp"/>
</dbReference>
<dbReference type="InterPro" id="IPR001611">
    <property type="entry name" value="Leu-rich_rpt"/>
</dbReference>
<evidence type="ECO:0000256" key="13">
    <source>
        <dbReference type="ARBA" id="ARBA00023198"/>
    </source>
</evidence>
<reference evidence="18" key="2">
    <citation type="submission" date="2012-05" db="EMBL/GenBank/DDBJ databases">
        <authorList>
            <person name="Sundaram A."/>
            <person name="Kiron V."/>
            <person name="Fernandes J.M.O."/>
        </authorList>
    </citation>
    <scope>NUCLEOTIDE SEQUENCE</scope>
</reference>
<protein>
    <submittedName>
        <fullName evidence="18">Toll-like receptor 21</fullName>
    </submittedName>
</protein>
<keyword evidence="7" id="KW-0677">Repeat</keyword>
<dbReference type="GO" id="GO:0006954">
    <property type="term" value="P:inflammatory response"/>
    <property type="evidence" value="ECO:0007669"/>
    <property type="project" value="UniProtKB-KW"/>
</dbReference>
<evidence type="ECO:0000256" key="14">
    <source>
        <dbReference type="SAM" id="MobiDB-lite"/>
    </source>
</evidence>
<evidence type="ECO:0000256" key="4">
    <source>
        <dbReference type="ARBA" id="ARBA00022614"/>
    </source>
</evidence>
<feature type="transmembrane region" description="Helical" evidence="15">
    <location>
        <begin position="739"/>
        <end position="759"/>
    </location>
</feature>
<dbReference type="GO" id="GO:0002224">
    <property type="term" value="P:toll-like receptor signaling pathway"/>
    <property type="evidence" value="ECO:0007669"/>
    <property type="project" value="TreeGrafter"/>
</dbReference>
<evidence type="ECO:0000256" key="10">
    <source>
        <dbReference type="ARBA" id="ARBA00023136"/>
    </source>
</evidence>
<evidence type="ECO:0000256" key="9">
    <source>
        <dbReference type="ARBA" id="ARBA00022989"/>
    </source>
</evidence>
<dbReference type="FunFam" id="3.40.50.10140:FF:000001">
    <property type="entry name" value="Toll-like receptor 2"/>
    <property type="match status" value="1"/>
</dbReference>
<dbReference type="AlphaFoldDB" id="K4FW79"/>
<feature type="region of interest" description="Disordered" evidence="14">
    <location>
        <begin position="941"/>
        <end position="970"/>
    </location>
</feature>